<accession>A0A7K0DX60</accession>
<proteinExistence type="predicted"/>
<dbReference type="PANTHER" id="PTHR43032">
    <property type="entry name" value="PROTEIN-METHIONINE-SULFOXIDE REDUCTASE"/>
    <property type="match status" value="1"/>
</dbReference>
<feature type="region of interest" description="Disordered" evidence="1">
    <location>
        <begin position="1"/>
        <end position="24"/>
    </location>
</feature>
<evidence type="ECO:0000256" key="1">
    <source>
        <dbReference type="SAM" id="MobiDB-lite"/>
    </source>
</evidence>
<keyword evidence="4" id="KW-1185">Reference proteome</keyword>
<keyword evidence="3" id="KW-0560">Oxidoreductase</keyword>
<dbReference type="SUPFAM" id="SSF56524">
    <property type="entry name" value="Oxidoreductase molybdopterin-binding domain"/>
    <property type="match status" value="1"/>
</dbReference>
<dbReference type="InterPro" id="IPR036374">
    <property type="entry name" value="OxRdtase_Mopterin-bd_sf"/>
</dbReference>
<reference evidence="3 4" key="1">
    <citation type="submission" date="2019-10" db="EMBL/GenBank/DDBJ databases">
        <title>Nocardia macrotermitis sp. nov. and Nocardia aurantia sp. nov., isolated from the gut of fungus growing-termite Macrotermes natalensis.</title>
        <authorList>
            <person name="Benndorf R."/>
            <person name="Schwitalla J."/>
            <person name="Martin K."/>
            <person name="De Beer W."/>
            <person name="Kaster A.-K."/>
            <person name="Vollmers J."/>
            <person name="Poulsen M."/>
            <person name="Beemelmanns C."/>
        </authorList>
    </citation>
    <scope>NUCLEOTIDE SEQUENCE [LARGE SCALE GENOMIC DNA]</scope>
    <source>
        <strain evidence="3 4">RB56</strain>
    </source>
</reference>
<dbReference type="Pfam" id="PF00174">
    <property type="entry name" value="Oxidored_molyb"/>
    <property type="match status" value="1"/>
</dbReference>
<dbReference type="AlphaFoldDB" id="A0A7K0DX60"/>
<name>A0A7K0DX60_9NOCA</name>
<dbReference type="Gene3D" id="3.90.420.10">
    <property type="entry name" value="Oxidoreductase, molybdopterin-binding domain"/>
    <property type="match status" value="1"/>
</dbReference>
<protein>
    <submittedName>
        <fullName evidence="3">Sulfoxide reductase catalytic subunit YedY</fullName>
        <ecNumber evidence="3">1.8.-.-</ecNumber>
    </submittedName>
</protein>
<dbReference type="InterPro" id="IPR000572">
    <property type="entry name" value="OxRdtase_Mopterin-bd_dom"/>
</dbReference>
<evidence type="ECO:0000313" key="3">
    <source>
        <dbReference type="EMBL" id="MQY30127.1"/>
    </source>
</evidence>
<dbReference type="EMBL" id="WEGI01000013">
    <property type="protein sequence ID" value="MQY30127.1"/>
    <property type="molecule type" value="Genomic_DNA"/>
</dbReference>
<dbReference type="Proteomes" id="UP000431401">
    <property type="component" value="Unassembled WGS sequence"/>
</dbReference>
<comment type="caution">
    <text evidence="3">The sequence shown here is derived from an EMBL/GenBank/DDBJ whole genome shotgun (WGS) entry which is preliminary data.</text>
</comment>
<dbReference type="GO" id="GO:0016491">
    <property type="term" value="F:oxidoreductase activity"/>
    <property type="evidence" value="ECO:0007669"/>
    <property type="project" value="UniProtKB-KW"/>
</dbReference>
<organism evidence="3 4">
    <name type="scientific">Nocardia aurantia</name>
    <dbReference type="NCBI Taxonomy" id="2585199"/>
    <lineage>
        <taxon>Bacteria</taxon>
        <taxon>Bacillati</taxon>
        <taxon>Actinomycetota</taxon>
        <taxon>Actinomycetes</taxon>
        <taxon>Mycobacteriales</taxon>
        <taxon>Nocardiaceae</taxon>
        <taxon>Nocardia</taxon>
    </lineage>
</organism>
<evidence type="ECO:0000313" key="4">
    <source>
        <dbReference type="Proteomes" id="UP000431401"/>
    </source>
</evidence>
<dbReference type="CDD" id="cd02109">
    <property type="entry name" value="arch_bact_SO_family_Moco"/>
    <property type="match status" value="1"/>
</dbReference>
<sequence length="201" mass="22610">MIVTRGFRSRGTDRDPRLPPGQYDAGQSWPVLSAEVTPELSAADWTLRIDGLVATPRTWTWDEAHALPRSEYRGDIHCVTGWSRFGVRFAGVDLDEFLTAASPLPRATHVLARSHTGYTTNLPLAAVRSGRAWIAWEADGLPLTPEHGGPARLLVPGRYFWKSAKWITGLRLLDHDEPGFWEHNGYHNEGDPWREERYAGD</sequence>
<dbReference type="PANTHER" id="PTHR43032:SF4">
    <property type="entry name" value="OXIDOREDUCTASE MOLYBDOPTERIN-BINDING DOMAIN-CONTAINING PROTEIN"/>
    <property type="match status" value="1"/>
</dbReference>
<gene>
    <name evidence="3" type="primary">yedY_3</name>
    <name evidence="3" type="ORF">NRB56_57250</name>
</gene>
<dbReference type="EC" id="1.8.-.-" evidence="3"/>
<feature type="domain" description="Oxidoreductase molybdopterin-binding" evidence="2">
    <location>
        <begin position="37"/>
        <end position="181"/>
    </location>
</feature>
<evidence type="ECO:0000259" key="2">
    <source>
        <dbReference type="Pfam" id="PF00174"/>
    </source>
</evidence>